<name>A0A1H9KDN6_9BACI</name>
<dbReference type="GO" id="GO:0003677">
    <property type="term" value="F:DNA binding"/>
    <property type="evidence" value="ECO:0007669"/>
    <property type="project" value="UniProtKB-KW"/>
</dbReference>
<evidence type="ECO:0000256" key="2">
    <source>
        <dbReference type="ARBA" id="ARBA00023125"/>
    </source>
</evidence>
<dbReference type="PROSITE" id="PS51077">
    <property type="entry name" value="HTH_ICLR"/>
    <property type="match status" value="1"/>
</dbReference>
<dbReference type="STRING" id="571933.SAMN05216362_13718"/>
<evidence type="ECO:0000259" key="5">
    <source>
        <dbReference type="PROSITE" id="PS51078"/>
    </source>
</evidence>
<accession>A0A1H9KDN6</accession>
<dbReference type="InterPro" id="IPR029016">
    <property type="entry name" value="GAF-like_dom_sf"/>
</dbReference>
<dbReference type="PANTHER" id="PTHR30136:SF24">
    <property type="entry name" value="HTH-TYPE TRANSCRIPTIONAL REPRESSOR ALLR"/>
    <property type="match status" value="1"/>
</dbReference>
<keyword evidence="3" id="KW-0804">Transcription</keyword>
<dbReference type="OrthoDB" id="9791752at2"/>
<dbReference type="Gene3D" id="3.30.450.40">
    <property type="match status" value="1"/>
</dbReference>
<sequence>MSKSLVKAIQLLDCFTKQSTLTLTELTKLSGLPKTTVFRLITSLEEAGLIIKDRNSHQEVTYRLGLKLLQYGNMVEEGLAYNKIALPYMKEINERIDELVHLTVMEGDEAVYVETIGSKKPVRLVVKVGQRAPLYAGSAPKVLLAYMSEQEIDKYLDKVEIKKLALNTITDKEHIKENLKLIRDRGYSISRSEHFKDTVGFSAPIFDYSGQVVAALGISTPMRELTDQEEETYLESVVYYSEKISRELGYQESFSSF</sequence>
<dbReference type="PANTHER" id="PTHR30136">
    <property type="entry name" value="HELIX-TURN-HELIX TRANSCRIPTIONAL REGULATOR, ICLR FAMILY"/>
    <property type="match status" value="1"/>
</dbReference>
<evidence type="ECO:0000313" key="6">
    <source>
        <dbReference type="EMBL" id="SEQ97260.1"/>
    </source>
</evidence>
<dbReference type="SUPFAM" id="SSF46785">
    <property type="entry name" value="Winged helix' DNA-binding domain"/>
    <property type="match status" value="1"/>
</dbReference>
<keyword evidence="1" id="KW-0805">Transcription regulation</keyword>
<dbReference type="EMBL" id="FOES01000037">
    <property type="protein sequence ID" value="SEQ97260.1"/>
    <property type="molecule type" value="Genomic_DNA"/>
</dbReference>
<feature type="domain" description="IclR-ED" evidence="5">
    <location>
        <begin position="67"/>
        <end position="250"/>
    </location>
</feature>
<dbReference type="InterPro" id="IPR050707">
    <property type="entry name" value="HTH_MetabolicPath_Reg"/>
</dbReference>
<dbReference type="AlphaFoldDB" id="A0A1H9KDN6"/>
<dbReference type="InterPro" id="IPR014757">
    <property type="entry name" value="Tscrpt_reg_IclR_C"/>
</dbReference>
<dbReference type="GO" id="GO:0003700">
    <property type="term" value="F:DNA-binding transcription factor activity"/>
    <property type="evidence" value="ECO:0007669"/>
    <property type="project" value="TreeGrafter"/>
</dbReference>
<dbReference type="Pfam" id="PF01614">
    <property type="entry name" value="IclR_C"/>
    <property type="match status" value="1"/>
</dbReference>
<dbReference type="SMART" id="SM00346">
    <property type="entry name" value="HTH_ICLR"/>
    <property type="match status" value="1"/>
</dbReference>
<evidence type="ECO:0000256" key="3">
    <source>
        <dbReference type="ARBA" id="ARBA00023163"/>
    </source>
</evidence>
<gene>
    <name evidence="6" type="ORF">SAMN05216362_13718</name>
</gene>
<dbReference type="InterPro" id="IPR005471">
    <property type="entry name" value="Tscrpt_reg_IclR_N"/>
</dbReference>
<dbReference type="PROSITE" id="PS51078">
    <property type="entry name" value="ICLR_ED"/>
    <property type="match status" value="1"/>
</dbReference>
<dbReference type="Pfam" id="PF09339">
    <property type="entry name" value="HTH_IclR"/>
    <property type="match status" value="1"/>
</dbReference>
<dbReference type="Gene3D" id="1.10.10.10">
    <property type="entry name" value="Winged helix-like DNA-binding domain superfamily/Winged helix DNA-binding domain"/>
    <property type="match status" value="1"/>
</dbReference>
<keyword evidence="2" id="KW-0238">DNA-binding</keyword>
<feature type="domain" description="HTH iclR-type" evidence="4">
    <location>
        <begin position="2"/>
        <end position="66"/>
    </location>
</feature>
<proteinExistence type="predicted"/>
<dbReference type="InterPro" id="IPR036390">
    <property type="entry name" value="WH_DNA-bd_sf"/>
</dbReference>
<reference evidence="6 7" key="1">
    <citation type="submission" date="2016-10" db="EMBL/GenBank/DDBJ databases">
        <authorList>
            <person name="de Groot N.N."/>
        </authorList>
    </citation>
    <scope>NUCLEOTIDE SEQUENCE [LARGE SCALE GENOMIC DNA]</scope>
    <source>
        <strain evidence="6 7">DSM 21633</strain>
    </source>
</reference>
<dbReference type="GO" id="GO:0045892">
    <property type="term" value="P:negative regulation of DNA-templated transcription"/>
    <property type="evidence" value="ECO:0007669"/>
    <property type="project" value="TreeGrafter"/>
</dbReference>
<evidence type="ECO:0000313" key="7">
    <source>
        <dbReference type="Proteomes" id="UP000199427"/>
    </source>
</evidence>
<dbReference type="InterPro" id="IPR036388">
    <property type="entry name" value="WH-like_DNA-bd_sf"/>
</dbReference>
<keyword evidence="7" id="KW-1185">Reference proteome</keyword>
<dbReference type="RefSeq" id="WP_091775053.1">
    <property type="nucleotide sequence ID" value="NZ_FOES01000037.1"/>
</dbReference>
<evidence type="ECO:0000256" key="1">
    <source>
        <dbReference type="ARBA" id="ARBA00023015"/>
    </source>
</evidence>
<protein>
    <submittedName>
        <fullName evidence="6">Transcriptional regulator, IclR family</fullName>
    </submittedName>
</protein>
<dbReference type="Proteomes" id="UP000199427">
    <property type="component" value="Unassembled WGS sequence"/>
</dbReference>
<evidence type="ECO:0000259" key="4">
    <source>
        <dbReference type="PROSITE" id="PS51077"/>
    </source>
</evidence>
<dbReference type="SUPFAM" id="SSF55781">
    <property type="entry name" value="GAF domain-like"/>
    <property type="match status" value="1"/>
</dbReference>
<organism evidence="6 7">
    <name type="scientific">Piscibacillus halophilus</name>
    <dbReference type="NCBI Taxonomy" id="571933"/>
    <lineage>
        <taxon>Bacteria</taxon>
        <taxon>Bacillati</taxon>
        <taxon>Bacillota</taxon>
        <taxon>Bacilli</taxon>
        <taxon>Bacillales</taxon>
        <taxon>Bacillaceae</taxon>
        <taxon>Piscibacillus</taxon>
    </lineage>
</organism>